<feature type="chain" id="PRO_5016283571" evidence="1">
    <location>
        <begin position="40"/>
        <end position="62"/>
    </location>
</feature>
<accession>A0A317XXU3</accession>
<gene>
    <name evidence="2" type="ORF">BCV70DRAFT_4960</name>
</gene>
<evidence type="ECO:0000256" key="1">
    <source>
        <dbReference type="SAM" id="SignalP"/>
    </source>
</evidence>
<dbReference type="AlphaFoldDB" id="A0A317XXU3"/>
<dbReference type="InParanoid" id="A0A317XXU3"/>
<feature type="signal peptide" evidence="1">
    <location>
        <begin position="1"/>
        <end position="39"/>
    </location>
</feature>
<dbReference type="EMBL" id="KZ819188">
    <property type="protein sequence ID" value="PWZ02718.1"/>
    <property type="molecule type" value="Genomic_DNA"/>
</dbReference>
<keyword evidence="1" id="KW-0732">Signal</keyword>
<evidence type="ECO:0000313" key="2">
    <source>
        <dbReference type="EMBL" id="PWZ02718.1"/>
    </source>
</evidence>
<proteinExistence type="predicted"/>
<dbReference type="Proteomes" id="UP000246740">
    <property type="component" value="Unassembled WGS sequence"/>
</dbReference>
<keyword evidence="3" id="KW-1185">Reference proteome</keyword>
<protein>
    <submittedName>
        <fullName evidence="2">Uncharacterized protein</fullName>
    </submittedName>
</protein>
<sequence>MCRESEMKSTGWCCLSRPRLYSLLLRLLLLLLLLLRVDSDAELDIRLRSSSSADELWVQRKR</sequence>
<organism evidence="2 3">
    <name type="scientific">Testicularia cyperi</name>
    <dbReference type="NCBI Taxonomy" id="1882483"/>
    <lineage>
        <taxon>Eukaryota</taxon>
        <taxon>Fungi</taxon>
        <taxon>Dikarya</taxon>
        <taxon>Basidiomycota</taxon>
        <taxon>Ustilaginomycotina</taxon>
        <taxon>Ustilaginomycetes</taxon>
        <taxon>Ustilaginales</taxon>
        <taxon>Anthracoideaceae</taxon>
        <taxon>Testicularia</taxon>
    </lineage>
</organism>
<reference evidence="2 3" key="1">
    <citation type="journal article" date="2018" name="Mol. Biol. Evol.">
        <title>Broad Genomic Sampling Reveals a Smut Pathogenic Ancestry of the Fungal Clade Ustilaginomycotina.</title>
        <authorList>
            <person name="Kijpornyongpan T."/>
            <person name="Mondo S.J."/>
            <person name="Barry K."/>
            <person name="Sandor L."/>
            <person name="Lee J."/>
            <person name="Lipzen A."/>
            <person name="Pangilinan J."/>
            <person name="LaButti K."/>
            <person name="Hainaut M."/>
            <person name="Henrissat B."/>
            <person name="Grigoriev I.V."/>
            <person name="Spatafora J.W."/>
            <person name="Aime M.C."/>
        </authorList>
    </citation>
    <scope>NUCLEOTIDE SEQUENCE [LARGE SCALE GENOMIC DNA]</scope>
    <source>
        <strain evidence="2 3">MCA 3645</strain>
    </source>
</reference>
<name>A0A317XXU3_9BASI</name>
<evidence type="ECO:0000313" key="3">
    <source>
        <dbReference type="Proteomes" id="UP000246740"/>
    </source>
</evidence>